<evidence type="ECO:0000259" key="12">
    <source>
        <dbReference type="PROSITE" id="PS51188"/>
    </source>
</evidence>
<comment type="subunit">
    <text evidence="9">Homodimer.</text>
</comment>
<feature type="domain" description="CR-type" evidence="12">
    <location>
        <begin position="145"/>
        <end position="229"/>
    </location>
</feature>
<dbReference type="InterPro" id="IPR018253">
    <property type="entry name" value="DnaJ_domain_CS"/>
</dbReference>
<dbReference type="Pfam" id="PF01556">
    <property type="entry name" value="DnaJ_C"/>
    <property type="match status" value="1"/>
</dbReference>
<feature type="binding site" evidence="9">
    <location>
        <position position="217"/>
    </location>
    <ligand>
        <name>Zn(2+)</name>
        <dbReference type="ChEBI" id="CHEBI:29105"/>
        <label>1</label>
    </ligand>
</feature>
<evidence type="ECO:0000259" key="11">
    <source>
        <dbReference type="PROSITE" id="PS50076"/>
    </source>
</evidence>
<dbReference type="Proteomes" id="UP001565220">
    <property type="component" value="Unassembled WGS sequence"/>
</dbReference>
<evidence type="ECO:0000256" key="1">
    <source>
        <dbReference type="ARBA" id="ARBA00022490"/>
    </source>
</evidence>
<evidence type="ECO:0000256" key="9">
    <source>
        <dbReference type="HAMAP-Rule" id="MF_01152"/>
    </source>
</evidence>
<dbReference type="InterPro" id="IPR001305">
    <property type="entry name" value="HSP_DnaJ_Cys-rich_dom"/>
</dbReference>
<feature type="zinc finger region" description="CR-type" evidence="10">
    <location>
        <begin position="145"/>
        <end position="229"/>
    </location>
</feature>
<dbReference type="InterPro" id="IPR001623">
    <property type="entry name" value="DnaJ_domain"/>
</dbReference>
<sequence length="390" mass="42474">MAKKDYYEILGLSKGASDDEIKRAFRKLALKYHPDRNQGNKEAEEKFKEINEAYQVLSDPQKKAQYDQFGTADFSGGGSGFEGGFGGFDFSNMGDFGDIFDSFFGGGFGDGFSSSSRRKRRKNAPEKGADLEYTLNLTFNEAVFGTEKEISVIKNEKCPSCSGTGLKKGAHPRTCDKCGGTGKIKIQRNTPLGSFVSMRTCDKCGGTGTIIRDKDVCPECKGRGTVRKRRNIKVKIPAGVDDGNVIPIRGQGEQGKNGGSTGDLYINIRVAAHPKFKRDGFDIYIDTHVSFGKAALGTNIKVSTIDGDVKYELPGGTQSGTVFRLRGKGIPKINGRGRGDQYVKVIVDVPRNLNEKQKEAIVMLMEASGEIPAGGTGRKSFIDKFKRGFK</sequence>
<dbReference type="Gene3D" id="1.10.287.110">
    <property type="entry name" value="DnaJ domain"/>
    <property type="match status" value="1"/>
</dbReference>
<keyword evidence="1 9" id="KW-0963">Cytoplasm</keyword>
<dbReference type="Gene3D" id="2.10.230.10">
    <property type="entry name" value="Heat shock protein DnaJ, cysteine-rich domain"/>
    <property type="match status" value="1"/>
</dbReference>
<dbReference type="InterPro" id="IPR008971">
    <property type="entry name" value="HSP40/DnaJ_pept-bd"/>
</dbReference>
<evidence type="ECO:0000313" key="14">
    <source>
        <dbReference type="Proteomes" id="UP001565220"/>
    </source>
</evidence>
<feature type="repeat" description="CXXCXGXG motif" evidence="9">
    <location>
        <begin position="217"/>
        <end position="224"/>
    </location>
</feature>
<dbReference type="RefSeq" id="WP_369868577.1">
    <property type="nucleotide sequence ID" value="NZ_JBGFFE010000004.1"/>
</dbReference>
<comment type="subcellular location">
    <subcellularLocation>
        <location evidence="9">Cytoplasm</location>
    </subcellularLocation>
</comment>
<dbReference type="PROSITE" id="PS50076">
    <property type="entry name" value="DNAJ_2"/>
    <property type="match status" value="1"/>
</dbReference>
<keyword evidence="4 9" id="KW-0677">Repeat</keyword>
<dbReference type="SUPFAM" id="SSF46565">
    <property type="entry name" value="Chaperone J-domain"/>
    <property type="match status" value="1"/>
</dbReference>
<dbReference type="PRINTS" id="PR00625">
    <property type="entry name" value="JDOMAIN"/>
</dbReference>
<evidence type="ECO:0000256" key="3">
    <source>
        <dbReference type="ARBA" id="ARBA00022723"/>
    </source>
</evidence>
<feature type="binding site" evidence="9">
    <location>
        <position position="220"/>
    </location>
    <ligand>
        <name>Zn(2+)</name>
        <dbReference type="ChEBI" id="CHEBI:29105"/>
        <label>1</label>
    </ligand>
</feature>
<feature type="binding site" evidence="9">
    <location>
        <position position="175"/>
    </location>
    <ligand>
        <name>Zn(2+)</name>
        <dbReference type="ChEBI" id="CHEBI:29105"/>
        <label>2</label>
    </ligand>
</feature>
<dbReference type="Pfam" id="PF00226">
    <property type="entry name" value="DnaJ"/>
    <property type="match status" value="1"/>
</dbReference>
<dbReference type="InterPro" id="IPR036869">
    <property type="entry name" value="J_dom_sf"/>
</dbReference>
<evidence type="ECO:0000256" key="2">
    <source>
        <dbReference type="ARBA" id="ARBA00022705"/>
    </source>
</evidence>
<keyword evidence="5 9" id="KW-0863">Zinc-finger</keyword>
<organism evidence="13 14">
    <name type="scientific">Clostridium lapidicellarium</name>
    <dbReference type="NCBI Taxonomy" id="3240931"/>
    <lineage>
        <taxon>Bacteria</taxon>
        <taxon>Bacillati</taxon>
        <taxon>Bacillota</taxon>
        <taxon>Clostridia</taxon>
        <taxon>Eubacteriales</taxon>
        <taxon>Clostridiaceae</taxon>
        <taxon>Clostridium</taxon>
    </lineage>
</organism>
<feature type="binding site" evidence="9">
    <location>
        <position position="158"/>
    </location>
    <ligand>
        <name>Zn(2+)</name>
        <dbReference type="ChEBI" id="CHEBI:29105"/>
        <label>1</label>
    </ligand>
</feature>
<feature type="binding site" evidence="9">
    <location>
        <position position="161"/>
    </location>
    <ligand>
        <name>Zn(2+)</name>
        <dbReference type="ChEBI" id="CHEBI:29105"/>
        <label>1</label>
    </ligand>
</feature>
<comment type="similarity">
    <text evidence="9">Belongs to the DnaJ family.</text>
</comment>
<evidence type="ECO:0000256" key="7">
    <source>
        <dbReference type="ARBA" id="ARBA00023016"/>
    </source>
</evidence>
<accession>A0ABV4DUR8</accession>
<feature type="binding site" evidence="9">
    <location>
        <position position="204"/>
    </location>
    <ligand>
        <name>Zn(2+)</name>
        <dbReference type="ChEBI" id="CHEBI:29105"/>
        <label>2</label>
    </ligand>
</feature>
<dbReference type="NCBIfam" id="NF008035">
    <property type="entry name" value="PRK10767.1"/>
    <property type="match status" value="1"/>
</dbReference>
<dbReference type="HAMAP" id="MF_01152">
    <property type="entry name" value="DnaJ"/>
    <property type="match status" value="1"/>
</dbReference>
<proteinExistence type="inferred from homology"/>
<dbReference type="NCBIfam" id="NF010890">
    <property type="entry name" value="PRK14297.1"/>
    <property type="match status" value="1"/>
</dbReference>
<dbReference type="CDD" id="cd10747">
    <property type="entry name" value="DnaJ_C"/>
    <property type="match status" value="1"/>
</dbReference>
<feature type="binding site" evidence="9">
    <location>
        <position position="178"/>
    </location>
    <ligand>
        <name>Zn(2+)</name>
        <dbReference type="ChEBI" id="CHEBI:29105"/>
        <label>2</label>
    </ligand>
</feature>
<keyword evidence="3 9" id="KW-0479">Metal-binding</keyword>
<gene>
    <name evidence="9 13" type="primary">dnaJ</name>
    <name evidence="13" type="ORF">AB8S09_04795</name>
</gene>
<dbReference type="InterPro" id="IPR002939">
    <property type="entry name" value="DnaJ_C"/>
</dbReference>
<keyword evidence="2 9" id="KW-0235">DNA replication</keyword>
<dbReference type="NCBIfam" id="TIGR02349">
    <property type="entry name" value="DnaJ_bact"/>
    <property type="match status" value="1"/>
</dbReference>
<dbReference type="SMART" id="SM00271">
    <property type="entry name" value="DnaJ"/>
    <property type="match status" value="1"/>
</dbReference>
<dbReference type="Gene3D" id="2.60.260.20">
    <property type="entry name" value="Urease metallochaperone UreE, N-terminal domain"/>
    <property type="match status" value="2"/>
</dbReference>
<evidence type="ECO:0000256" key="4">
    <source>
        <dbReference type="ARBA" id="ARBA00022737"/>
    </source>
</evidence>
<dbReference type="CDD" id="cd06257">
    <property type="entry name" value="DnaJ"/>
    <property type="match status" value="1"/>
</dbReference>
<dbReference type="PANTHER" id="PTHR43096">
    <property type="entry name" value="DNAJ HOMOLOG 1, MITOCHONDRIAL-RELATED"/>
    <property type="match status" value="1"/>
</dbReference>
<dbReference type="PROSITE" id="PS00636">
    <property type="entry name" value="DNAJ_1"/>
    <property type="match status" value="1"/>
</dbReference>
<dbReference type="SUPFAM" id="SSF57938">
    <property type="entry name" value="DnaJ/Hsp40 cysteine-rich domain"/>
    <property type="match status" value="1"/>
</dbReference>
<dbReference type="PROSITE" id="PS51188">
    <property type="entry name" value="ZF_CR"/>
    <property type="match status" value="1"/>
</dbReference>
<feature type="domain" description="J" evidence="11">
    <location>
        <begin position="5"/>
        <end position="70"/>
    </location>
</feature>
<reference evidence="13 14" key="1">
    <citation type="submission" date="2024-08" db="EMBL/GenBank/DDBJ databases">
        <title>Clostridium lapicellarii sp. nov., and Clostridium renhuaiense sp. nov., two species isolated from the mud in a fermentation cellar used for producing sauce-flavour Chinese liquors.</title>
        <authorList>
            <person name="Yang F."/>
            <person name="Wang H."/>
            <person name="Chen L.Q."/>
            <person name="Zhou N."/>
            <person name="Lu J.J."/>
            <person name="Pu X.X."/>
            <person name="Wan B."/>
            <person name="Wang L."/>
            <person name="Liu S.J."/>
        </authorList>
    </citation>
    <scope>NUCLEOTIDE SEQUENCE [LARGE SCALE GENOMIC DNA]</scope>
    <source>
        <strain evidence="13 14">MT-113</strain>
    </source>
</reference>
<dbReference type="EMBL" id="JBGFFE010000004">
    <property type="protein sequence ID" value="MEY8762967.1"/>
    <property type="molecule type" value="Genomic_DNA"/>
</dbReference>
<feature type="repeat" description="CXXCXGXG motif" evidence="9">
    <location>
        <begin position="158"/>
        <end position="165"/>
    </location>
</feature>
<evidence type="ECO:0000313" key="13">
    <source>
        <dbReference type="EMBL" id="MEY8762967.1"/>
    </source>
</evidence>
<dbReference type="InterPro" id="IPR036410">
    <property type="entry name" value="HSP_DnaJ_Cys-rich_dom_sf"/>
</dbReference>
<dbReference type="CDD" id="cd10719">
    <property type="entry name" value="DnaJ_zf"/>
    <property type="match status" value="1"/>
</dbReference>
<comment type="domain">
    <text evidence="9">The J domain is necessary and sufficient to stimulate DnaK ATPase activity. Zinc center 1 plays an important role in the autonomous, DnaK-independent chaperone activity of DnaJ. Zinc center 2 is essential for interaction with DnaK and for DnaJ activity.</text>
</comment>
<evidence type="ECO:0000256" key="8">
    <source>
        <dbReference type="ARBA" id="ARBA00023186"/>
    </source>
</evidence>
<keyword evidence="14" id="KW-1185">Reference proteome</keyword>
<name>A0ABV4DUR8_9CLOT</name>
<comment type="function">
    <text evidence="9">Participates actively in the response to hyperosmotic and heat shock by preventing the aggregation of stress-denatured proteins and by disaggregating proteins, also in an autonomous, DnaK-independent fashion. Unfolded proteins bind initially to DnaJ; upon interaction with the DnaJ-bound protein, DnaK hydrolyzes its bound ATP, resulting in the formation of a stable complex. GrpE releases ADP from DnaK; ATP binding to DnaK triggers the release of the substrate protein, thus completing the reaction cycle. Several rounds of ATP-dependent interactions between DnaJ, DnaK and GrpE are required for fully efficient folding. Also involved, together with DnaK and GrpE, in the DNA replication of plasmids through activation of initiation proteins.</text>
</comment>
<keyword evidence="8 9" id="KW-0143">Chaperone</keyword>
<feature type="repeat" description="CXXCXGXG motif" evidence="9">
    <location>
        <begin position="201"/>
        <end position="208"/>
    </location>
</feature>
<feature type="repeat" description="CXXCXGXG motif" evidence="9">
    <location>
        <begin position="175"/>
        <end position="182"/>
    </location>
</feature>
<protein>
    <recommendedName>
        <fullName evidence="9">Chaperone protein DnaJ</fullName>
    </recommendedName>
</protein>
<dbReference type="Pfam" id="PF00684">
    <property type="entry name" value="DnaJ_CXXCXGXG"/>
    <property type="match status" value="1"/>
</dbReference>
<evidence type="ECO:0000256" key="10">
    <source>
        <dbReference type="PROSITE-ProRule" id="PRU00546"/>
    </source>
</evidence>
<feature type="binding site" evidence="9">
    <location>
        <position position="201"/>
    </location>
    <ligand>
        <name>Zn(2+)</name>
        <dbReference type="ChEBI" id="CHEBI:29105"/>
        <label>2</label>
    </ligand>
</feature>
<comment type="caution">
    <text evidence="13">The sequence shown here is derived from an EMBL/GenBank/DDBJ whole genome shotgun (WGS) entry which is preliminary data.</text>
</comment>
<dbReference type="PANTHER" id="PTHR43096:SF48">
    <property type="entry name" value="CHAPERONE PROTEIN DNAJ"/>
    <property type="match status" value="1"/>
</dbReference>
<comment type="cofactor">
    <cofactor evidence="9">
        <name>Zn(2+)</name>
        <dbReference type="ChEBI" id="CHEBI:29105"/>
    </cofactor>
    <text evidence="9">Binds 2 Zn(2+) ions per monomer.</text>
</comment>
<keyword evidence="7 9" id="KW-0346">Stress response</keyword>
<dbReference type="SUPFAM" id="SSF49493">
    <property type="entry name" value="HSP40/DnaJ peptide-binding domain"/>
    <property type="match status" value="2"/>
</dbReference>
<keyword evidence="6 9" id="KW-0862">Zinc</keyword>
<dbReference type="InterPro" id="IPR012724">
    <property type="entry name" value="DnaJ"/>
</dbReference>
<evidence type="ECO:0000256" key="5">
    <source>
        <dbReference type="ARBA" id="ARBA00022771"/>
    </source>
</evidence>
<evidence type="ECO:0000256" key="6">
    <source>
        <dbReference type="ARBA" id="ARBA00022833"/>
    </source>
</evidence>